<dbReference type="PROSITE" id="PS00450">
    <property type="entry name" value="ACONITASE_1"/>
    <property type="match status" value="1"/>
</dbReference>
<dbReference type="GO" id="GO:0006099">
    <property type="term" value="P:tricarboxylic acid cycle"/>
    <property type="evidence" value="ECO:0007669"/>
    <property type="project" value="TreeGrafter"/>
</dbReference>
<keyword evidence="4" id="KW-0411">Iron-sulfur</keyword>
<dbReference type="GO" id="GO:0046872">
    <property type="term" value="F:metal ion binding"/>
    <property type="evidence" value="ECO:0007669"/>
    <property type="project" value="UniProtKB-KW"/>
</dbReference>
<dbReference type="GO" id="GO:0051539">
    <property type="term" value="F:4 iron, 4 sulfur cluster binding"/>
    <property type="evidence" value="ECO:0007669"/>
    <property type="project" value="TreeGrafter"/>
</dbReference>
<evidence type="ECO:0000256" key="4">
    <source>
        <dbReference type="ARBA" id="ARBA00023014"/>
    </source>
</evidence>
<evidence type="ECO:0000259" key="6">
    <source>
        <dbReference type="Pfam" id="PF00694"/>
    </source>
</evidence>
<dbReference type="Gene3D" id="3.20.19.10">
    <property type="entry name" value="Aconitase, domain 4"/>
    <property type="match status" value="1"/>
</dbReference>
<accession>A0A1E3B180</accession>
<organism evidence="7 8">
    <name type="scientific">Aspergillus cristatus</name>
    <name type="common">Chinese Fuzhuan brick tea-fermentation fungus</name>
    <name type="synonym">Eurotium cristatum</name>
    <dbReference type="NCBI Taxonomy" id="573508"/>
    <lineage>
        <taxon>Eukaryota</taxon>
        <taxon>Fungi</taxon>
        <taxon>Dikarya</taxon>
        <taxon>Ascomycota</taxon>
        <taxon>Pezizomycotina</taxon>
        <taxon>Eurotiomycetes</taxon>
        <taxon>Eurotiomycetidae</taxon>
        <taxon>Eurotiales</taxon>
        <taxon>Aspergillaceae</taxon>
        <taxon>Aspergillus</taxon>
        <taxon>Aspergillus subgen. Aspergillus</taxon>
    </lineage>
</organism>
<gene>
    <name evidence="7" type="ORF">SI65_09899</name>
</gene>
<feature type="domain" description="Aconitase/3-isopropylmalate dehydratase large subunit alpha/beta/alpha" evidence="5">
    <location>
        <begin position="1"/>
        <end position="238"/>
    </location>
</feature>
<evidence type="ECO:0000256" key="3">
    <source>
        <dbReference type="ARBA" id="ARBA00023004"/>
    </source>
</evidence>
<dbReference type="Gene3D" id="3.30.499.10">
    <property type="entry name" value="Aconitase, domain 3"/>
    <property type="match status" value="3"/>
</dbReference>
<dbReference type="OrthoDB" id="2224430at2759"/>
<dbReference type="VEuPathDB" id="FungiDB:SI65_09899"/>
<dbReference type="FunFam" id="3.20.19.10:FF:000002">
    <property type="entry name" value="Aconitate hydratase, mitochondrial"/>
    <property type="match status" value="1"/>
</dbReference>
<dbReference type="GO" id="GO:0005829">
    <property type="term" value="C:cytosol"/>
    <property type="evidence" value="ECO:0007669"/>
    <property type="project" value="TreeGrafter"/>
</dbReference>
<dbReference type="InterPro" id="IPR050926">
    <property type="entry name" value="Aconitase/IPM_isomerase"/>
</dbReference>
<dbReference type="InterPro" id="IPR036008">
    <property type="entry name" value="Aconitase_4Fe-4S_dom"/>
</dbReference>
<evidence type="ECO:0000256" key="2">
    <source>
        <dbReference type="ARBA" id="ARBA00022723"/>
    </source>
</evidence>
<dbReference type="InterPro" id="IPR000573">
    <property type="entry name" value="AconitaseA/IPMdHydase_ssu_swvl"/>
</dbReference>
<keyword evidence="3" id="KW-0408">Iron</keyword>
<dbReference type="SUPFAM" id="SSF52016">
    <property type="entry name" value="LeuD/IlvD-like"/>
    <property type="match status" value="1"/>
</dbReference>
<name>A0A1E3B180_ASPCR</name>
<dbReference type="GO" id="GO:0003994">
    <property type="term" value="F:aconitate hydratase activity"/>
    <property type="evidence" value="ECO:0007669"/>
    <property type="project" value="TreeGrafter"/>
</dbReference>
<dbReference type="InterPro" id="IPR001030">
    <property type="entry name" value="Acoase/IPM_deHydtase_lsu_aba"/>
</dbReference>
<dbReference type="Pfam" id="PF00694">
    <property type="entry name" value="Aconitase_C"/>
    <property type="match status" value="1"/>
</dbReference>
<dbReference type="Pfam" id="PF00330">
    <property type="entry name" value="Aconitase"/>
    <property type="match status" value="1"/>
</dbReference>
<dbReference type="Proteomes" id="UP000094569">
    <property type="component" value="Unassembled WGS sequence"/>
</dbReference>
<proteinExistence type="predicted"/>
<evidence type="ECO:0000256" key="1">
    <source>
        <dbReference type="ARBA" id="ARBA00015940"/>
    </source>
</evidence>
<feature type="domain" description="Aconitase A/isopropylmalate dehydratase small subunit swivel" evidence="6">
    <location>
        <begin position="362"/>
        <end position="489"/>
    </location>
</feature>
<dbReference type="SUPFAM" id="SSF53732">
    <property type="entry name" value="Aconitase iron-sulfur domain"/>
    <property type="match status" value="1"/>
</dbReference>
<dbReference type="AlphaFoldDB" id="A0A1E3B180"/>
<dbReference type="PRINTS" id="PR00415">
    <property type="entry name" value="ACONITASE"/>
</dbReference>
<comment type="caution">
    <text evidence="7">The sequence shown here is derived from an EMBL/GenBank/DDBJ whole genome shotgun (WGS) entry which is preliminary data.</text>
</comment>
<dbReference type="FunFam" id="3.40.1060.10:FF:000001">
    <property type="entry name" value="Aconitate hydratase, mitochondrial"/>
    <property type="match status" value="1"/>
</dbReference>
<dbReference type="InterPro" id="IPR015928">
    <property type="entry name" value="Aconitase/3IPM_dehydase_swvl"/>
</dbReference>
<evidence type="ECO:0000313" key="7">
    <source>
        <dbReference type="EMBL" id="ODM14710.1"/>
    </source>
</evidence>
<keyword evidence="2" id="KW-0479">Metal-binding</keyword>
<dbReference type="EMBL" id="JXNT01000022">
    <property type="protein sequence ID" value="ODM14710.1"/>
    <property type="molecule type" value="Genomic_DNA"/>
</dbReference>
<evidence type="ECO:0000259" key="5">
    <source>
        <dbReference type="Pfam" id="PF00330"/>
    </source>
</evidence>
<dbReference type="PANTHER" id="PTHR43160:SF3">
    <property type="entry name" value="ACONITATE HYDRATASE, MITOCHONDRIAL"/>
    <property type="match status" value="1"/>
</dbReference>
<reference evidence="7 8" key="1">
    <citation type="journal article" date="2016" name="BMC Genomics">
        <title>Comparative genomic and transcriptomic analyses of the Fuzhuan brick tea-fermentation fungus Aspergillus cristatus.</title>
        <authorList>
            <person name="Ge Y."/>
            <person name="Wang Y."/>
            <person name="Liu Y."/>
            <person name="Tan Y."/>
            <person name="Ren X."/>
            <person name="Zhang X."/>
            <person name="Hyde K.D."/>
            <person name="Liu Y."/>
            <person name="Liu Z."/>
        </authorList>
    </citation>
    <scope>NUCLEOTIDE SEQUENCE [LARGE SCALE GENOMIC DNA]</scope>
    <source>
        <strain evidence="7 8">GZAAS20.1005</strain>
    </source>
</reference>
<keyword evidence="8" id="KW-1185">Reference proteome</keyword>
<protein>
    <recommendedName>
        <fullName evidence="1">Aconitate hydratase, mitochondrial</fullName>
    </recommendedName>
</protein>
<evidence type="ECO:0000313" key="8">
    <source>
        <dbReference type="Proteomes" id="UP000094569"/>
    </source>
</evidence>
<dbReference type="PANTHER" id="PTHR43160">
    <property type="entry name" value="ACONITATE HYDRATASE B"/>
    <property type="match status" value="1"/>
</dbReference>
<sequence length="560" mass="60906">MGMIAIGVGGADAVDVMAGLPWELTAPRVMGVRLHGELSGWATRKDIINKLAGILSVKGGTGSIIEYFGTGTQTLSATGMATVCNMGAETGATTSIFPYSPSMSKYLHANHRPDMAHAVEVVSQELRSDEGAEYGQTIDINLSTLEPHINGPFTPDLATPLSRFGQAVEEQKWPETLTAGLIGSCTNSSFEDLSWAASIAQQAVDAGLTPTMPFLLSPGNLQTRETLEKSGVLRTFRKGTSNSIITPYNRNFSGRLDSNRKTNIFIASPEVVMAKVFSQDLAFNPSVDTLVTPVGEQFYFEPPTGNSLPGQGYLDFNAAYQAPPIGDRSGLDVQIDPSSQRLQKLAPFARWFGNDYEDCLILIKTKEKCTTDHITPAGPWFRFRGHLENISNNTLIGAINAENDKVNTFRNQLTRQNADVPGTARHYQAQGRPWVVIADHNYGEGSSREHAALQPRYLGGIAIIAKSFSRIHEANLKKQGMLALTFANESDYDRIKASDRVSIIGLAELAPGKPLTLQAKPIDRKPWDANLLHTFTPEQIEYFKAGSALNMMAKGNDAVE</sequence>
<dbReference type="STRING" id="573508.A0A1E3B180"/>
<dbReference type="InterPro" id="IPR018136">
    <property type="entry name" value="Aconitase_4Fe-4S_BS"/>
</dbReference>
<dbReference type="InterPro" id="IPR015931">
    <property type="entry name" value="Acnase/IPM_dHydase_lsu_aba_1/3"/>
</dbReference>
<dbReference type="GO" id="GO:0005739">
    <property type="term" value="C:mitochondrion"/>
    <property type="evidence" value="ECO:0007669"/>
    <property type="project" value="TreeGrafter"/>
</dbReference>